<evidence type="ECO:0000313" key="16">
    <source>
        <dbReference type="EMBL" id="KAL2919654.1"/>
    </source>
</evidence>
<reference evidence="16 17" key="1">
    <citation type="submission" date="2023-09" db="EMBL/GenBank/DDBJ databases">
        <title>Pangenome analysis of Batrachochytrium dendrobatidis and related Chytrids.</title>
        <authorList>
            <person name="Yacoub M.N."/>
            <person name="Stajich J.E."/>
            <person name="James T.Y."/>
        </authorList>
    </citation>
    <scope>NUCLEOTIDE SEQUENCE [LARGE SCALE GENOMIC DNA]</scope>
    <source>
        <strain evidence="16 17">JEL0888</strain>
    </source>
</reference>
<evidence type="ECO:0000256" key="14">
    <source>
        <dbReference type="SAM" id="MobiDB-lite"/>
    </source>
</evidence>
<sequence length="2043" mass="221412">MSSAADDFAAWQQGLLRSLAKLSNAAQFVSANEVLFLKSSSSETARSIDDTSDSLLATLARLTAYAGMSAASAGEAASLPAIDADSLTDRFDAIVDVVDNLLEKTDVLLDSQRKPAGKLAPSVQVAPGAPAATPGAAQAKHRAAPGPHAILRPQLHFLDKVDNSYAPFVPKITFKPNARTPLNLNASSMSSELETHLSTLGDAQAAQSAGTLHPYRFEIENIEYPQSLFEQRPEILYRTLSATPLTWVATVEQLETMCSILDAATEIAVDLEHHDYRSFQGFTCLIQISTRSEDFVVDALSLRSYLHLLNSSFTNPSIVKVFHGAEMDIQWLQRDFGVYVVGLFDTFHASNVLELEGHSLAFLLKLYCSVTTDKRYQLADWRIRPLSDEMLLYARTDTHYLLYIFDRMRNEILARCSPDTHNLMRVTLERSAQTSLNVYQKDVYSDDGLNPTGWRTLLNRTKESLNEESLAVFKALHSWRDHTARKEDESLRFVLPNHMLMTLSRVMPTDSSSVIGCCVPTPTLVRVNAKDLATLIQHTLQETRQTSAARKAELTRLNAEIEATRRAMNEKLAASRTHLRFDGNAAEPAAAAAAASRAAPSDSVITAASQGLRAEPRERRALLKDIAVTPSSQSRLFGDATLVCDQKESRALAEAQKKAAAIRSTLALQAPSFVESLKRKSTDETLVLAPATAVASAPASVPNTATTPSTARDSPLADSPADAAPAPPKHTIIVLDGDDEPIEALHVSRPQSKKAKKRKVVNPALGKAGKDGGDDFAPFDYSSEPIVLSADAEDGESDRKNGKGKEFAPFQNIKDVKTSHEHPQTPVERILLELQDSRPHARLEAIRRLLLALDPPRPASRASQHPTSRLPKPQGPSMRGPPAGQHKSMDREQEPACMAPTSSEIARILEMVPYCIRSEHPELAAAAIDLLLLVLSLDSDIAREAPGSGGHIDDPDRITGLFLDLVPVLIAVIGDLSQAHRDRIVALFVKLMASSDCAQQLVGCIVLTGLGSDSWRTRIESIRVIEKLFNKDSGGISVPDLVAGLTARLRDVSELVSDEAARALAHVMSVIGEDQLLATVAGLPRISKQIFAQHRDAIQRHAQNQNQHRREPPGLAAPSHASTTQPFLTSQLAPETSFPAQPLGSAAHSPAPAGASLTEPTAFGFAPAASTALLCSKDADWKSRAAAIEAVYSASCALQPAELIPHLANFVDFAIPLLEDSNFKIALTAIHIVGQVVASIGPDVKPIAQKLVIALSSKLSDSKIAIRQLCARLLTQIMQATSPRFVHELMLAHLNSDNARVREELINVLSASLLVFPNQDLDLEFLAPHLVAALRDARAKVRYVTVEACAILACRLTAPRLIERLRTSGLDFETVELLQLRFADPVLPHLAPDGSIEHIISRSSSGTPAFQKQVVYSERASQQAGDQENIRQNVSPSELHEDASILSAIDDLMSKVAYLEVGEKPLGLRDRIREQPHQPQAAFNPAAANALPMQVVSGKTVPKKGDAPAAKVPAPARFGESDVKALMEHLRSTQEWNVLTDAMTGLREKLPNHPAVFSAFGHELAILLVANVQNLRTTVARLAIQCLRDLLRYAAKSLETDLDLIVSSLMRKIGEGNAFIIEEIDHTLNTICEQYAHTRVLSTFVCSADHKNPLVRLRVAVVMDRIFSGLSPQQTSRLLQSIRDTEKLLPALVHFTREGLADTRNAAKHAVFILARNPDFERVLVKVLNANQASEIRECVRSYVPKPEVLQLPAAKAAAGASQPKGAWRPGSSRLGGHDAAGAAAAAGAGHPVAIKTKTQSSNERREDSEELQATLRDMASDGKRAPACVKMREAYGVLTSAAADWRVRCVAVDSLASFVKSHPKILADRPQMQLVFDVLTERCHDGNSKVGVAALKSLGDMMPVLGATIDMTVPSLVPVVANQMVASNPQIRAAACGVMNELVETADATALIQSLATIASYGTNAKVKSLVIETLTTALDRTHAAKSSLLTKHVVPCCVKLMAENRGEIRRANRSLLRKLQGIMGDELQSIIGEDMLMLGTD</sequence>
<evidence type="ECO:0000256" key="13">
    <source>
        <dbReference type="ARBA" id="ARBA00043957"/>
    </source>
</evidence>
<feature type="region of interest" description="Disordered" evidence="14">
    <location>
        <begin position="1102"/>
        <end position="1125"/>
    </location>
</feature>
<gene>
    <name evidence="16" type="primary">RRP6</name>
    <name evidence="16" type="ORF">HK105_200568</name>
</gene>
<dbReference type="Pfam" id="PF00570">
    <property type="entry name" value="HRDC"/>
    <property type="match status" value="1"/>
</dbReference>
<proteinExistence type="inferred from homology"/>
<feature type="region of interest" description="Disordered" evidence="14">
    <location>
        <begin position="854"/>
        <end position="895"/>
    </location>
</feature>
<accession>A0ABR4NJM9</accession>
<dbReference type="Gene3D" id="3.30.420.10">
    <property type="entry name" value="Ribonuclease H-like superfamily/Ribonuclease H"/>
    <property type="match status" value="1"/>
</dbReference>
<keyword evidence="4" id="KW-0698">rRNA processing</keyword>
<keyword evidence="9" id="KW-0378">Hydrolase</keyword>
<feature type="compositionally biased region" description="Basic and acidic residues" evidence="14">
    <location>
        <begin position="797"/>
        <end position="806"/>
    </location>
</feature>
<feature type="compositionally biased region" description="Basic residues" evidence="14">
    <location>
        <begin position="751"/>
        <end position="760"/>
    </location>
</feature>
<keyword evidence="10" id="KW-0271">Exosome</keyword>
<dbReference type="InterPro" id="IPR002562">
    <property type="entry name" value="3'-5'_exonuclease_dom"/>
</dbReference>
<dbReference type="InterPro" id="IPR049559">
    <property type="entry name" value="Rrp6p-like_exo"/>
</dbReference>
<dbReference type="InterPro" id="IPR012588">
    <property type="entry name" value="Exosome-assoc_fac_Rrp6_N"/>
</dbReference>
<dbReference type="SMART" id="SM00474">
    <property type="entry name" value="35EXOc"/>
    <property type="match status" value="1"/>
</dbReference>
<dbReference type="Pfam" id="PF08066">
    <property type="entry name" value="PMC2NT"/>
    <property type="match status" value="1"/>
</dbReference>
<comment type="similarity">
    <text evidence="3">Belongs to the CLASP family.</text>
</comment>
<keyword evidence="8" id="KW-0498">Mitosis</keyword>
<organism evidence="16 17">
    <name type="scientific">Polyrhizophydium stewartii</name>
    <dbReference type="NCBI Taxonomy" id="2732419"/>
    <lineage>
        <taxon>Eukaryota</taxon>
        <taxon>Fungi</taxon>
        <taxon>Fungi incertae sedis</taxon>
        <taxon>Chytridiomycota</taxon>
        <taxon>Chytridiomycota incertae sedis</taxon>
        <taxon>Chytridiomycetes</taxon>
        <taxon>Rhizophydiales</taxon>
        <taxon>Rhizophydiales incertae sedis</taxon>
        <taxon>Polyrhizophydium</taxon>
    </lineage>
</organism>
<protein>
    <submittedName>
        <fullName evidence="16">Exosome nuclease subunit</fullName>
    </submittedName>
</protein>
<keyword evidence="6" id="KW-0493">Microtubule</keyword>
<feature type="region of interest" description="Disordered" evidence="14">
    <location>
        <begin position="1418"/>
        <end position="1437"/>
    </location>
</feature>
<evidence type="ECO:0000256" key="12">
    <source>
        <dbReference type="ARBA" id="ARBA00023242"/>
    </source>
</evidence>
<keyword evidence="12" id="KW-0539">Nucleus</keyword>
<feature type="region of interest" description="Disordered" evidence="14">
    <location>
        <begin position="1760"/>
        <end position="1810"/>
    </location>
</feature>
<dbReference type="Gene3D" id="1.25.10.10">
    <property type="entry name" value="Leucine-rich Repeat Variant"/>
    <property type="match status" value="4"/>
</dbReference>
<keyword evidence="11" id="KW-0269">Exonuclease</keyword>
<feature type="compositionally biased region" description="Polar residues" evidence="14">
    <location>
        <begin position="1419"/>
        <end position="1436"/>
    </location>
</feature>
<dbReference type="Gene3D" id="1.10.150.80">
    <property type="entry name" value="HRDC domain"/>
    <property type="match status" value="1"/>
</dbReference>
<dbReference type="SMART" id="SM01349">
    <property type="entry name" value="TOG"/>
    <property type="match status" value="3"/>
</dbReference>
<dbReference type="InterPro" id="IPR036397">
    <property type="entry name" value="RNaseH_sf"/>
</dbReference>
<feature type="region of interest" description="Disordered" evidence="14">
    <location>
        <begin position="693"/>
        <end position="732"/>
    </location>
</feature>
<dbReference type="InterPro" id="IPR034085">
    <property type="entry name" value="TOG"/>
</dbReference>
<dbReference type="InterPro" id="IPR010997">
    <property type="entry name" value="HRDC-like_sf"/>
</dbReference>
<feature type="region of interest" description="Disordered" evidence="14">
    <location>
        <begin position="748"/>
        <end position="776"/>
    </location>
</feature>
<evidence type="ECO:0000256" key="8">
    <source>
        <dbReference type="ARBA" id="ARBA00022776"/>
    </source>
</evidence>
<comment type="subcellular location">
    <subcellularLocation>
        <location evidence="2">Cytoplasm</location>
        <location evidence="2">Cytoskeleton</location>
        <location evidence="2">Spindle</location>
    </subcellularLocation>
    <subcellularLocation>
        <location evidence="1">Nucleus</location>
    </subcellularLocation>
</comment>
<evidence type="ECO:0000256" key="10">
    <source>
        <dbReference type="ARBA" id="ARBA00022835"/>
    </source>
</evidence>
<evidence type="ECO:0000256" key="9">
    <source>
        <dbReference type="ARBA" id="ARBA00022801"/>
    </source>
</evidence>
<evidence type="ECO:0000256" key="2">
    <source>
        <dbReference type="ARBA" id="ARBA00004186"/>
    </source>
</evidence>
<keyword evidence="7" id="KW-0540">Nuclease</keyword>
<evidence type="ECO:0000256" key="4">
    <source>
        <dbReference type="ARBA" id="ARBA00022552"/>
    </source>
</evidence>
<comment type="caution">
    <text evidence="16">The sequence shown here is derived from an EMBL/GenBank/DDBJ whole genome shotgun (WGS) entry which is preliminary data.</text>
</comment>
<dbReference type="SMART" id="SM00341">
    <property type="entry name" value="HRDC"/>
    <property type="match status" value="1"/>
</dbReference>
<name>A0ABR4NJM9_9FUNG</name>
<dbReference type="EMBL" id="JADGIZ020000002">
    <property type="protein sequence ID" value="KAL2919654.1"/>
    <property type="molecule type" value="Genomic_DNA"/>
</dbReference>
<dbReference type="Proteomes" id="UP001527925">
    <property type="component" value="Unassembled WGS sequence"/>
</dbReference>
<keyword evidence="8" id="KW-0131">Cell cycle</keyword>
<dbReference type="InterPro" id="IPR045092">
    <property type="entry name" value="Rrp6-like"/>
</dbReference>
<evidence type="ECO:0000256" key="11">
    <source>
        <dbReference type="ARBA" id="ARBA00022839"/>
    </source>
</evidence>
<feature type="compositionally biased region" description="Low complexity" evidence="14">
    <location>
        <begin position="1780"/>
        <end position="1790"/>
    </location>
</feature>
<dbReference type="CDD" id="cd06147">
    <property type="entry name" value="Rrp6p_like_exo"/>
    <property type="match status" value="1"/>
</dbReference>
<evidence type="ECO:0000256" key="6">
    <source>
        <dbReference type="ARBA" id="ARBA00022701"/>
    </source>
</evidence>
<dbReference type="InterPro" id="IPR011989">
    <property type="entry name" value="ARM-like"/>
</dbReference>
<feature type="region of interest" description="Disordered" evidence="14">
    <location>
        <begin position="791"/>
        <end position="824"/>
    </location>
</feature>
<dbReference type="PANTHER" id="PTHR12124:SF47">
    <property type="entry name" value="EXOSOME COMPONENT 10"/>
    <property type="match status" value="1"/>
</dbReference>
<feature type="domain" description="HRDC" evidence="15">
    <location>
        <begin position="466"/>
        <end position="546"/>
    </location>
</feature>
<dbReference type="InterPro" id="IPR016024">
    <property type="entry name" value="ARM-type_fold"/>
</dbReference>
<dbReference type="InterPro" id="IPR024395">
    <property type="entry name" value="CLASP_N_dom"/>
</dbReference>
<dbReference type="Pfam" id="PF12348">
    <property type="entry name" value="CLASP_N"/>
    <property type="match status" value="1"/>
</dbReference>
<keyword evidence="5" id="KW-0132">Cell division</keyword>
<evidence type="ECO:0000256" key="3">
    <source>
        <dbReference type="ARBA" id="ARBA00009549"/>
    </source>
</evidence>
<evidence type="ECO:0000313" key="17">
    <source>
        <dbReference type="Proteomes" id="UP001527925"/>
    </source>
</evidence>
<dbReference type="InterPro" id="IPR002121">
    <property type="entry name" value="HRDC_dom"/>
</dbReference>
<dbReference type="SUPFAM" id="SSF53098">
    <property type="entry name" value="Ribonuclease H-like"/>
    <property type="match status" value="1"/>
</dbReference>
<dbReference type="InterPro" id="IPR012337">
    <property type="entry name" value="RNaseH-like_sf"/>
</dbReference>
<evidence type="ECO:0000256" key="7">
    <source>
        <dbReference type="ARBA" id="ARBA00022722"/>
    </source>
</evidence>
<keyword evidence="17" id="KW-1185">Reference proteome</keyword>
<evidence type="ECO:0000259" key="15">
    <source>
        <dbReference type="PROSITE" id="PS50967"/>
    </source>
</evidence>
<dbReference type="Pfam" id="PF01612">
    <property type="entry name" value="DNA_pol_A_exo1"/>
    <property type="match status" value="1"/>
</dbReference>
<dbReference type="PROSITE" id="PS50967">
    <property type="entry name" value="HRDC"/>
    <property type="match status" value="1"/>
</dbReference>
<feature type="compositionally biased region" description="Basic and acidic residues" evidence="14">
    <location>
        <begin position="814"/>
        <end position="823"/>
    </location>
</feature>
<dbReference type="SUPFAM" id="SSF48371">
    <property type="entry name" value="ARM repeat"/>
    <property type="match status" value="2"/>
</dbReference>
<dbReference type="SUPFAM" id="SSF47819">
    <property type="entry name" value="HRDC-like"/>
    <property type="match status" value="1"/>
</dbReference>
<comment type="similarity">
    <text evidence="13">Belongs to the exosome component 10/RRP6 family.</text>
</comment>
<evidence type="ECO:0000256" key="5">
    <source>
        <dbReference type="ARBA" id="ARBA00022618"/>
    </source>
</evidence>
<dbReference type="InterPro" id="IPR044876">
    <property type="entry name" value="HRDC_dom_sf"/>
</dbReference>
<feature type="compositionally biased region" description="Low complexity" evidence="14">
    <location>
        <begin position="693"/>
        <end position="724"/>
    </location>
</feature>
<dbReference type="PANTHER" id="PTHR12124">
    <property type="entry name" value="POLYMYOSITIS/SCLERODERMA AUTOANTIGEN-RELATED"/>
    <property type="match status" value="1"/>
</dbReference>
<evidence type="ECO:0000256" key="1">
    <source>
        <dbReference type="ARBA" id="ARBA00004123"/>
    </source>
</evidence>